<evidence type="ECO:0000256" key="4">
    <source>
        <dbReference type="ARBA" id="ARBA00022840"/>
    </source>
</evidence>
<dbReference type="Gene3D" id="1.10.10.10">
    <property type="entry name" value="Winged helix-like DNA-binding domain superfamily/Winged helix DNA-binding domain"/>
    <property type="match status" value="1"/>
</dbReference>
<dbReference type="GO" id="GO:0006260">
    <property type="term" value="P:DNA replication"/>
    <property type="evidence" value="ECO:0007669"/>
    <property type="project" value="UniProtKB-UniRule"/>
</dbReference>
<evidence type="ECO:0000259" key="7">
    <source>
        <dbReference type="SMART" id="SM00382"/>
    </source>
</evidence>
<evidence type="ECO:0000313" key="10">
    <source>
        <dbReference type="Proteomes" id="UP000273828"/>
    </source>
</evidence>
<sequence length="427" mass="47250">MPNDPIPTPSIEDLEDDPMSTEDNSIFRRRELLRPQHVPQKDRIVGRDGEIETVETLLKPAAFGDPPESGFLFGKTGTGKSLVAKHVTGRARGVAQIQNVDLVAAYVDCDQYNTETRAARKMAFEVRDAIDPEYYIPQEGVGASRYYDTLWNADGLLNEADSLVVILDEIDKLEMDAAEILSKLSRSEEAGKTGCYISVVAISNKTDYTDAPDERVASSFQDDPIVFPPYDANQLEAILERRSDAFVDGVLETGVLPLAAALAARDHGDARRALDILRTAGKLAERDSSESVTEERVRAADEYSDINRSVQVIRNGTPHSRYALFALSYLTKSKLTDSFSTGEVYDVYRVVADVTAGESLSHQRVLDLLKKWTLPEITESRHTGGGKAEGSYRVHRLLHDPDIVMSSCLEDDELQTVLDTLSKHQLS</sequence>
<organism evidence="9 10">
    <name type="scientific">Natrarchaeobius halalkaliphilus</name>
    <dbReference type="NCBI Taxonomy" id="1679091"/>
    <lineage>
        <taxon>Archaea</taxon>
        <taxon>Methanobacteriati</taxon>
        <taxon>Methanobacteriota</taxon>
        <taxon>Stenosarchaea group</taxon>
        <taxon>Halobacteria</taxon>
        <taxon>Halobacteriales</taxon>
        <taxon>Natrialbaceae</taxon>
        <taxon>Natrarchaeobius</taxon>
    </lineage>
</organism>
<dbReference type="Gene3D" id="3.40.50.300">
    <property type="entry name" value="P-loop containing nucleotide triphosphate hydrolases"/>
    <property type="match status" value="1"/>
</dbReference>
<dbReference type="GO" id="GO:0005524">
    <property type="term" value="F:ATP binding"/>
    <property type="evidence" value="ECO:0007669"/>
    <property type="project" value="UniProtKB-UniRule"/>
</dbReference>
<dbReference type="FunFam" id="1.10.8.60:FF:000073">
    <property type="entry name" value="ORC1-type DNA replication protein"/>
    <property type="match status" value="1"/>
</dbReference>
<dbReference type="Proteomes" id="UP000273828">
    <property type="component" value="Unassembled WGS sequence"/>
</dbReference>
<name>A0A3N6LJG5_9EURY</name>
<dbReference type="NCBIfam" id="TIGR02928">
    <property type="entry name" value="orc1/cdc6 family replication initiation protein"/>
    <property type="match status" value="1"/>
</dbReference>
<dbReference type="InterPro" id="IPR036390">
    <property type="entry name" value="WH_DNA-bd_sf"/>
</dbReference>
<dbReference type="PANTHER" id="PTHR10763:SF22">
    <property type="entry name" value="ORC1-TYPE DNA REPLICATION PROTEIN"/>
    <property type="match status" value="1"/>
</dbReference>
<dbReference type="SMART" id="SM00382">
    <property type="entry name" value="AAA"/>
    <property type="match status" value="1"/>
</dbReference>
<feature type="region of interest" description="Disordered" evidence="6">
    <location>
        <begin position="1"/>
        <end position="24"/>
    </location>
</feature>
<dbReference type="CDD" id="cd08768">
    <property type="entry name" value="Cdc6_C"/>
    <property type="match status" value="1"/>
</dbReference>
<protein>
    <recommendedName>
        <fullName evidence="5">ORC1-type DNA replication protein</fullName>
    </recommendedName>
</protein>
<gene>
    <name evidence="9" type="ORF">EA462_14630</name>
</gene>
<evidence type="ECO:0000259" key="8">
    <source>
        <dbReference type="SMART" id="SM01074"/>
    </source>
</evidence>
<dbReference type="InterPro" id="IPR015163">
    <property type="entry name" value="Cdc6_C"/>
</dbReference>
<dbReference type="InterPro" id="IPR003593">
    <property type="entry name" value="AAA+_ATPase"/>
</dbReference>
<dbReference type="SUPFAM" id="SSF46785">
    <property type="entry name" value="Winged helix' DNA-binding domain"/>
    <property type="match status" value="1"/>
</dbReference>
<dbReference type="InterPro" id="IPR050311">
    <property type="entry name" value="ORC1/CDC6"/>
</dbReference>
<dbReference type="Pfam" id="PF22703">
    <property type="entry name" value="Cdc6_lid"/>
    <property type="match status" value="1"/>
</dbReference>
<dbReference type="SMART" id="SM01074">
    <property type="entry name" value="Cdc6_C"/>
    <property type="match status" value="1"/>
</dbReference>
<feature type="binding site" evidence="5">
    <location>
        <position position="230"/>
    </location>
    <ligand>
        <name>ATP</name>
        <dbReference type="ChEBI" id="CHEBI:30616"/>
    </ligand>
</feature>
<dbReference type="InterPro" id="IPR055237">
    <property type="entry name" value="Cdc6_lid"/>
</dbReference>
<dbReference type="OrthoDB" id="195574at2157"/>
<comment type="similarity">
    <text evidence="1 5">Belongs to the CDC6/cdc18 family.</text>
</comment>
<dbReference type="Pfam" id="PF13191">
    <property type="entry name" value="AAA_16"/>
    <property type="match status" value="1"/>
</dbReference>
<accession>A0A3N6LJG5</accession>
<feature type="binding site" evidence="5">
    <location>
        <position position="242"/>
    </location>
    <ligand>
        <name>ATP</name>
        <dbReference type="ChEBI" id="CHEBI:30616"/>
    </ligand>
</feature>
<feature type="domain" description="AAA+ ATPase" evidence="7">
    <location>
        <begin position="66"/>
        <end position="231"/>
    </location>
</feature>
<dbReference type="InterPro" id="IPR027417">
    <property type="entry name" value="P-loop_NTPase"/>
</dbReference>
<dbReference type="InterPro" id="IPR041664">
    <property type="entry name" value="AAA_16"/>
</dbReference>
<dbReference type="SUPFAM" id="SSF52540">
    <property type="entry name" value="P-loop containing nucleoside triphosphate hydrolases"/>
    <property type="match status" value="1"/>
</dbReference>
<dbReference type="Gene3D" id="1.10.8.60">
    <property type="match status" value="1"/>
</dbReference>
<dbReference type="Pfam" id="PF09079">
    <property type="entry name" value="WHD_Cdc6"/>
    <property type="match status" value="1"/>
</dbReference>
<dbReference type="RefSeq" id="WP_124179275.1">
    <property type="nucleotide sequence ID" value="NZ_REFY01000005.1"/>
</dbReference>
<keyword evidence="2 5" id="KW-0235">DNA replication</keyword>
<dbReference type="AlphaFoldDB" id="A0A3N6LJG5"/>
<proteinExistence type="inferred from homology"/>
<keyword evidence="9" id="KW-0132">Cell division</keyword>
<evidence type="ECO:0000256" key="3">
    <source>
        <dbReference type="ARBA" id="ARBA00022741"/>
    </source>
</evidence>
<feature type="domain" description="Cdc6 C-terminal" evidence="8">
    <location>
        <begin position="324"/>
        <end position="408"/>
    </location>
</feature>
<comment type="function">
    <text evidence="5">Involved in regulation of DNA replication.</text>
</comment>
<evidence type="ECO:0000256" key="2">
    <source>
        <dbReference type="ARBA" id="ARBA00022705"/>
    </source>
</evidence>
<keyword evidence="10" id="KW-1185">Reference proteome</keyword>
<evidence type="ECO:0000256" key="1">
    <source>
        <dbReference type="ARBA" id="ARBA00006184"/>
    </source>
</evidence>
<comment type="caution">
    <text evidence="9">The sequence shown here is derived from an EMBL/GenBank/DDBJ whole genome shotgun (WGS) entry which is preliminary data.</text>
</comment>
<dbReference type="InterPro" id="IPR014277">
    <property type="entry name" value="Orc1/Cdc6_arc"/>
</dbReference>
<feature type="binding site" evidence="5">
    <location>
        <begin position="78"/>
        <end position="82"/>
    </location>
    <ligand>
        <name>ATP</name>
        <dbReference type="ChEBI" id="CHEBI:30616"/>
    </ligand>
</feature>
<keyword evidence="4 5" id="KW-0067">ATP-binding</keyword>
<evidence type="ECO:0000256" key="6">
    <source>
        <dbReference type="SAM" id="MobiDB-lite"/>
    </source>
</evidence>
<dbReference type="InterPro" id="IPR036388">
    <property type="entry name" value="WH-like_DNA-bd_sf"/>
</dbReference>
<keyword evidence="9" id="KW-0131">Cell cycle</keyword>
<dbReference type="GO" id="GO:0051301">
    <property type="term" value="P:cell division"/>
    <property type="evidence" value="ECO:0007669"/>
    <property type="project" value="UniProtKB-KW"/>
</dbReference>
<reference evidence="9 10" key="1">
    <citation type="submission" date="2018-10" db="EMBL/GenBank/DDBJ databases">
        <title>Natrarchaeobius chitinivorans gen. nov., sp. nov., and Natrarchaeobius haloalkaliphilus sp. nov., alkaliphilic, chitin-utilizing haloarchaea from hypersaline alkaline lakes.</title>
        <authorList>
            <person name="Sorokin D.Y."/>
            <person name="Elcheninov A.G."/>
            <person name="Kostrikina N.A."/>
            <person name="Bale N.J."/>
            <person name="Sinninghe Damste J.S."/>
            <person name="Khijniak T.V."/>
            <person name="Kublanov I.V."/>
            <person name="Toshchakov S.V."/>
        </authorList>
    </citation>
    <scope>NUCLEOTIDE SEQUENCE [LARGE SCALE GENOMIC DNA]</scope>
    <source>
        <strain evidence="9 10">AArcht-Sl</strain>
    </source>
</reference>
<evidence type="ECO:0000256" key="5">
    <source>
        <dbReference type="HAMAP-Rule" id="MF_01407"/>
    </source>
</evidence>
<dbReference type="HAMAP" id="MF_01407">
    <property type="entry name" value="ORC1_type_DNA_replic_protein"/>
    <property type="match status" value="1"/>
</dbReference>
<keyword evidence="3 5" id="KW-0547">Nucleotide-binding</keyword>
<dbReference type="EMBL" id="REFY01000005">
    <property type="protein sequence ID" value="RQG88081.1"/>
    <property type="molecule type" value="Genomic_DNA"/>
</dbReference>
<dbReference type="PANTHER" id="PTHR10763">
    <property type="entry name" value="CELL DIVISION CONTROL PROTEIN 6-RELATED"/>
    <property type="match status" value="1"/>
</dbReference>
<evidence type="ECO:0000313" key="9">
    <source>
        <dbReference type="EMBL" id="RQG88081.1"/>
    </source>
</evidence>